<evidence type="ECO:0000259" key="2">
    <source>
        <dbReference type="PROSITE" id="PS50222"/>
    </source>
</evidence>
<dbReference type="InterPro" id="IPR018247">
    <property type="entry name" value="EF_Hand_1_Ca_BS"/>
</dbReference>
<evidence type="ECO:0000313" key="3">
    <source>
        <dbReference type="EMBL" id="OMO74764.1"/>
    </source>
</evidence>
<feature type="domain" description="EF-hand" evidence="2">
    <location>
        <begin position="91"/>
        <end position="118"/>
    </location>
</feature>
<dbReference type="Pfam" id="PF13499">
    <property type="entry name" value="EF-hand_7"/>
    <property type="match status" value="1"/>
</dbReference>
<dbReference type="PROSITE" id="PS00018">
    <property type="entry name" value="EF_HAND_1"/>
    <property type="match status" value="2"/>
</dbReference>
<dbReference type="InterPro" id="IPR011992">
    <property type="entry name" value="EF-hand-dom_pair"/>
</dbReference>
<evidence type="ECO:0000313" key="4">
    <source>
        <dbReference type="Proteomes" id="UP000187203"/>
    </source>
</evidence>
<dbReference type="AlphaFoldDB" id="A0A1R3HWV2"/>
<dbReference type="CDD" id="cd00051">
    <property type="entry name" value="EFh"/>
    <property type="match status" value="1"/>
</dbReference>
<dbReference type="EMBL" id="AWUE01019257">
    <property type="protein sequence ID" value="OMO74764.1"/>
    <property type="molecule type" value="Genomic_DNA"/>
</dbReference>
<dbReference type="SMART" id="SM00054">
    <property type="entry name" value="EFh"/>
    <property type="match status" value="2"/>
</dbReference>
<feature type="domain" description="EF-hand" evidence="2">
    <location>
        <begin position="47"/>
        <end position="82"/>
    </location>
</feature>
<sequence>MNRVLFVPKNVDKACQRPANNEWSSPAHSNSWRPAVVEKKRAAAVPVNEDFVRDVFRYYDADKDGRLSKKELQNAFSTMGSRFPFLRALLALRHADSNGDGYISEEEFDKLVKYTLQRRYLFK</sequence>
<organism evidence="3 4">
    <name type="scientific">Corchorus olitorius</name>
    <dbReference type="NCBI Taxonomy" id="93759"/>
    <lineage>
        <taxon>Eukaryota</taxon>
        <taxon>Viridiplantae</taxon>
        <taxon>Streptophyta</taxon>
        <taxon>Embryophyta</taxon>
        <taxon>Tracheophyta</taxon>
        <taxon>Spermatophyta</taxon>
        <taxon>Magnoliopsida</taxon>
        <taxon>eudicotyledons</taxon>
        <taxon>Gunneridae</taxon>
        <taxon>Pentapetalae</taxon>
        <taxon>rosids</taxon>
        <taxon>malvids</taxon>
        <taxon>Malvales</taxon>
        <taxon>Malvaceae</taxon>
        <taxon>Grewioideae</taxon>
        <taxon>Apeibeae</taxon>
        <taxon>Corchorus</taxon>
    </lineage>
</organism>
<proteinExistence type="predicted"/>
<gene>
    <name evidence="3" type="ORF">COLO4_26501</name>
</gene>
<accession>A0A1R3HWV2</accession>
<dbReference type="InterPro" id="IPR002048">
    <property type="entry name" value="EF_hand_dom"/>
</dbReference>
<reference evidence="4" key="1">
    <citation type="submission" date="2013-09" db="EMBL/GenBank/DDBJ databases">
        <title>Corchorus olitorius genome sequencing.</title>
        <authorList>
            <person name="Alam M."/>
            <person name="Haque M.S."/>
            <person name="Islam M.S."/>
            <person name="Emdad E.M."/>
            <person name="Islam M.M."/>
            <person name="Ahmed B."/>
            <person name="Halim A."/>
            <person name="Hossen Q.M.M."/>
            <person name="Hossain M.Z."/>
            <person name="Ahmed R."/>
            <person name="Khan M.M."/>
            <person name="Islam R."/>
            <person name="Rashid M.M."/>
            <person name="Khan S.A."/>
            <person name="Rahman M.S."/>
            <person name="Alam M."/>
            <person name="Yahiya A.S."/>
            <person name="Khan M.S."/>
            <person name="Azam M.S."/>
            <person name="Haque T."/>
            <person name="Lashkar M.Z.H."/>
            <person name="Akhand A.I."/>
            <person name="Morshed G."/>
            <person name="Roy S."/>
            <person name="Uddin K.S."/>
            <person name="Rabeya T."/>
            <person name="Hossain A.S."/>
            <person name="Chowdhury A."/>
            <person name="Snigdha A.R."/>
            <person name="Mortoza M.S."/>
            <person name="Matin S.A."/>
            <person name="Hoque S.M.E."/>
            <person name="Islam M.K."/>
            <person name="Roy D.K."/>
            <person name="Haider R."/>
            <person name="Moosa M.M."/>
            <person name="Elias S.M."/>
            <person name="Hasan A.M."/>
            <person name="Jahan S."/>
            <person name="Shafiuddin M."/>
            <person name="Mahmood N."/>
            <person name="Shommy N.S."/>
        </authorList>
    </citation>
    <scope>NUCLEOTIDE SEQUENCE [LARGE SCALE GENOMIC DNA]</scope>
    <source>
        <strain evidence="4">cv. O-4</strain>
    </source>
</reference>
<dbReference type="SUPFAM" id="SSF47473">
    <property type="entry name" value="EF-hand"/>
    <property type="match status" value="1"/>
</dbReference>
<dbReference type="Proteomes" id="UP000187203">
    <property type="component" value="Unassembled WGS sequence"/>
</dbReference>
<keyword evidence="4" id="KW-1185">Reference proteome</keyword>
<protein>
    <submittedName>
        <fullName evidence="3">Calcium-binding EF-hand</fullName>
    </submittedName>
</protein>
<name>A0A1R3HWV2_9ROSI</name>
<dbReference type="STRING" id="93759.A0A1R3HWV2"/>
<keyword evidence="1" id="KW-0106">Calcium</keyword>
<dbReference type="OrthoDB" id="26525at2759"/>
<dbReference type="Gene3D" id="1.10.238.10">
    <property type="entry name" value="EF-hand"/>
    <property type="match status" value="1"/>
</dbReference>
<evidence type="ECO:0000256" key="1">
    <source>
        <dbReference type="ARBA" id="ARBA00022837"/>
    </source>
</evidence>
<comment type="caution">
    <text evidence="3">The sequence shown here is derived from an EMBL/GenBank/DDBJ whole genome shotgun (WGS) entry which is preliminary data.</text>
</comment>
<dbReference type="GO" id="GO:0005509">
    <property type="term" value="F:calcium ion binding"/>
    <property type="evidence" value="ECO:0007669"/>
    <property type="project" value="InterPro"/>
</dbReference>
<dbReference type="PROSITE" id="PS50222">
    <property type="entry name" value="EF_HAND_2"/>
    <property type="match status" value="2"/>
</dbReference>